<reference evidence="1 2" key="1">
    <citation type="submission" date="2020-09" db="EMBL/GenBank/DDBJ databases">
        <title>Dyella sp. 7MK23 isolated from forest soil.</title>
        <authorList>
            <person name="Fu J."/>
        </authorList>
    </citation>
    <scope>NUCLEOTIDE SEQUENCE [LARGE SCALE GENOMIC DNA]</scope>
    <source>
        <strain evidence="1 2">7MK23</strain>
    </source>
</reference>
<dbReference type="RefSeq" id="WP_192557025.1">
    <property type="nucleotide sequence ID" value="NZ_JACZZA010000012.1"/>
</dbReference>
<protein>
    <submittedName>
        <fullName evidence="1">Uncharacterized protein</fullName>
    </submittedName>
</protein>
<organism evidence="1 2">
    <name type="scientific">Dyella acidiphila</name>
    <dbReference type="NCBI Taxonomy" id="2775866"/>
    <lineage>
        <taxon>Bacteria</taxon>
        <taxon>Pseudomonadati</taxon>
        <taxon>Pseudomonadota</taxon>
        <taxon>Gammaproteobacteria</taxon>
        <taxon>Lysobacterales</taxon>
        <taxon>Rhodanobacteraceae</taxon>
        <taxon>Dyella</taxon>
    </lineage>
</organism>
<name>A0ABR9GDU1_9GAMM</name>
<gene>
    <name evidence="1" type="ORF">IGX34_17510</name>
</gene>
<evidence type="ECO:0000313" key="1">
    <source>
        <dbReference type="EMBL" id="MBE1162185.1"/>
    </source>
</evidence>
<comment type="caution">
    <text evidence="1">The sequence shown here is derived from an EMBL/GenBank/DDBJ whole genome shotgun (WGS) entry which is preliminary data.</text>
</comment>
<accession>A0ABR9GDU1</accession>
<sequence length="139" mass="15834">MRDRAGVMVSGKRKAAIEFLHFLADISDPVTGSISCMRLAAWLGMPEQELQKRWIRRGTRVEWQTFADELLAVLDAAQAQGHGLERVIDWYLNTPIGQADQRTADQLVIAGEARWLTRQLEIFRLIVSMPRRSHALSLH</sequence>
<evidence type="ECO:0000313" key="2">
    <source>
        <dbReference type="Proteomes" id="UP000651010"/>
    </source>
</evidence>
<proteinExistence type="predicted"/>
<dbReference type="Proteomes" id="UP000651010">
    <property type="component" value="Unassembled WGS sequence"/>
</dbReference>
<keyword evidence="2" id="KW-1185">Reference proteome</keyword>
<dbReference type="EMBL" id="JACZZA010000012">
    <property type="protein sequence ID" value="MBE1162185.1"/>
    <property type="molecule type" value="Genomic_DNA"/>
</dbReference>